<dbReference type="GO" id="GO:0016887">
    <property type="term" value="F:ATP hydrolysis activity"/>
    <property type="evidence" value="ECO:0007669"/>
    <property type="project" value="InterPro"/>
</dbReference>
<feature type="domain" description="ABC transporter" evidence="4">
    <location>
        <begin position="3"/>
        <end position="239"/>
    </location>
</feature>
<dbReference type="SUPFAM" id="SSF52540">
    <property type="entry name" value="P-loop containing nucleoside triphosphate hydrolases"/>
    <property type="match status" value="1"/>
</dbReference>
<protein>
    <submittedName>
        <fullName evidence="5">ABC transporter ATP-binding protein</fullName>
    </submittedName>
</protein>
<dbReference type="PROSITE" id="PS00211">
    <property type="entry name" value="ABC_TRANSPORTER_1"/>
    <property type="match status" value="1"/>
</dbReference>
<keyword evidence="2" id="KW-0547">Nucleotide-binding</keyword>
<dbReference type="PANTHER" id="PTHR42734">
    <property type="entry name" value="METAL TRANSPORT SYSTEM ATP-BINDING PROTEIN TM_0124-RELATED"/>
    <property type="match status" value="1"/>
</dbReference>
<dbReference type="InterPro" id="IPR003439">
    <property type="entry name" value="ABC_transporter-like_ATP-bd"/>
</dbReference>
<dbReference type="SMART" id="SM00382">
    <property type="entry name" value="AAA"/>
    <property type="match status" value="1"/>
</dbReference>
<reference evidence="5 6" key="1">
    <citation type="submission" date="2020-08" db="EMBL/GenBank/DDBJ databases">
        <authorList>
            <person name="Liu C."/>
            <person name="Sun Q."/>
        </authorList>
    </citation>
    <scope>NUCLEOTIDE SEQUENCE [LARGE SCALE GENOMIC DNA]</scope>
    <source>
        <strain evidence="5 6">N22</strain>
    </source>
</reference>
<dbReference type="Proteomes" id="UP000587396">
    <property type="component" value="Unassembled WGS sequence"/>
</dbReference>
<dbReference type="InterPro" id="IPR003593">
    <property type="entry name" value="AAA+_ATPase"/>
</dbReference>
<dbReference type="RefSeq" id="WP_185906108.1">
    <property type="nucleotide sequence ID" value="NZ_JACMSE010000013.1"/>
</dbReference>
<dbReference type="FunFam" id="3.40.50.300:FF:000134">
    <property type="entry name" value="Iron-enterobactin ABC transporter ATP-binding protein"/>
    <property type="match status" value="1"/>
</dbReference>
<organism evidence="5 6">
    <name type="scientific">Gordonibacter massiliensis</name>
    <name type="common">ex Traore et al. 2017</name>
    <dbReference type="NCBI Taxonomy" id="1841863"/>
    <lineage>
        <taxon>Bacteria</taxon>
        <taxon>Bacillati</taxon>
        <taxon>Actinomycetota</taxon>
        <taxon>Coriobacteriia</taxon>
        <taxon>Eggerthellales</taxon>
        <taxon>Eggerthellaceae</taxon>
        <taxon>Gordonibacter</taxon>
    </lineage>
</organism>
<dbReference type="EMBL" id="JACMSE010000013">
    <property type="protein sequence ID" value="MBC2890396.1"/>
    <property type="molecule type" value="Genomic_DNA"/>
</dbReference>
<keyword evidence="1" id="KW-0813">Transport</keyword>
<dbReference type="Pfam" id="PF00005">
    <property type="entry name" value="ABC_tran"/>
    <property type="match status" value="1"/>
</dbReference>
<dbReference type="InterPro" id="IPR027417">
    <property type="entry name" value="P-loop_NTPase"/>
</dbReference>
<sequence>MTLEVRDLACGYGGRRVVEGFSMRVGAGDVHCLLGPNGVGKTTLFKTVLGLLPRLAGSVLLDGREVDGLSAREFARAVAYVPQAHTPPFAFNVRDVVVMGRLAHLGPFAAPGRADYEAADDALAQLGIGRLADRVYTELSGGERQMALIARAVAQSPRFLMMDEPTANLDFGNQAEVLGAAKRLAAGGMGVVMTTHVPDHLFQCEAEGTLMLRDGRYVKGGADAVLTPENLRDAYGIEVMVLDASWRGRGVRFCRPVVV</sequence>
<dbReference type="CDD" id="cd03214">
    <property type="entry name" value="ABC_Iron-Siderophores_B12_Hemin"/>
    <property type="match status" value="1"/>
</dbReference>
<dbReference type="PROSITE" id="PS50893">
    <property type="entry name" value="ABC_TRANSPORTER_2"/>
    <property type="match status" value="1"/>
</dbReference>
<evidence type="ECO:0000313" key="6">
    <source>
        <dbReference type="Proteomes" id="UP000587396"/>
    </source>
</evidence>
<comment type="caution">
    <text evidence="5">The sequence shown here is derived from an EMBL/GenBank/DDBJ whole genome shotgun (WGS) entry which is preliminary data.</text>
</comment>
<evidence type="ECO:0000256" key="2">
    <source>
        <dbReference type="ARBA" id="ARBA00022741"/>
    </source>
</evidence>
<gene>
    <name evidence="5" type="ORF">H7313_13745</name>
</gene>
<dbReference type="PANTHER" id="PTHR42734:SF19">
    <property type="entry name" value="IRON COMPOUNDS ABC TRANSPORTER, ATP-BINDING PROTEIN"/>
    <property type="match status" value="1"/>
</dbReference>
<keyword evidence="3 5" id="KW-0067">ATP-binding</keyword>
<evidence type="ECO:0000256" key="3">
    <source>
        <dbReference type="ARBA" id="ARBA00022840"/>
    </source>
</evidence>
<name>A0A842JH92_9ACTN</name>
<dbReference type="InterPro" id="IPR017871">
    <property type="entry name" value="ABC_transporter-like_CS"/>
</dbReference>
<keyword evidence="6" id="KW-1185">Reference proteome</keyword>
<evidence type="ECO:0000256" key="1">
    <source>
        <dbReference type="ARBA" id="ARBA00022448"/>
    </source>
</evidence>
<evidence type="ECO:0000313" key="5">
    <source>
        <dbReference type="EMBL" id="MBC2890396.1"/>
    </source>
</evidence>
<dbReference type="InterPro" id="IPR050153">
    <property type="entry name" value="Metal_Ion_Import_ABC"/>
</dbReference>
<dbReference type="AlphaFoldDB" id="A0A842JH92"/>
<proteinExistence type="predicted"/>
<evidence type="ECO:0000259" key="4">
    <source>
        <dbReference type="PROSITE" id="PS50893"/>
    </source>
</evidence>
<accession>A0A842JH92</accession>
<dbReference type="Gene3D" id="3.40.50.300">
    <property type="entry name" value="P-loop containing nucleotide triphosphate hydrolases"/>
    <property type="match status" value="1"/>
</dbReference>
<dbReference type="GO" id="GO:0005524">
    <property type="term" value="F:ATP binding"/>
    <property type="evidence" value="ECO:0007669"/>
    <property type="project" value="UniProtKB-KW"/>
</dbReference>